<reference evidence="2" key="1">
    <citation type="submission" date="2021-04" db="EMBL/GenBank/DDBJ databases">
        <title>Microbacterium tenobrionis sp. nov. and Microbacterium allomyrinae sp. nov., isolated from larvae of Tenobrio molitor and Allomyrina dichotoma, respectively.</title>
        <authorList>
            <person name="Lee S.D."/>
        </authorList>
    </citation>
    <scope>NUCLEOTIDE SEQUENCE</scope>
    <source>
        <strain evidence="2">BWT-G7</strain>
    </source>
</reference>
<organism evidence="2 3">
    <name type="scientific">Microbacterium allomyrinae</name>
    <dbReference type="NCBI Taxonomy" id="2830666"/>
    <lineage>
        <taxon>Bacteria</taxon>
        <taxon>Bacillati</taxon>
        <taxon>Actinomycetota</taxon>
        <taxon>Actinomycetes</taxon>
        <taxon>Micrococcales</taxon>
        <taxon>Microbacteriaceae</taxon>
        <taxon>Microbacterium</taxon>
    </lineage>
</organism>
<comment type="caution">
    <text evidence="2">The sequence shown here is derived from an EMBL/GenBank/DDBJ whole genome shotgun (WGS) entry which is preliminary data.</text>
</comment>
<keyword evidence="3" id="KW-1185">Reference proteome</keyword>
<name>A0A9X1LU79_9MICO</name>
<dbReference type="RefSeq" id="WP_229383765.1">
    <property type="nucleotide sequence ID" value="NZ_JAGTTN010000002.1"/>
</dbReference>
<protein>
    <submittedName>
        <fullName evidence="2">Uncharacterized protein</fullName>
    </submittedName>
</protein>
<feature type="compositionally biased region" description="Basic and acidic residues" evidence="1">
    <location>
        <begin position="94"/>
        <end position="120"/>
    </location>
</feature>
<dbReference type="EMBL" id="JAGTTN010000002">
    <property type="protein sequence ID" value="MCC2031833.1"/>
    <property type="molecule type" value="Genomic_DNA"/>
</dbReference>
<evidence type="ECO:0000256" key="1">
    <source>
        <dbReference type="SAM" id="MobiDB-lite"/>
    </source>
</evidence>
<dbReference type="Proteomes" id="UP001139354">
    <property type="component" value="Unassembled WGS sequence"/>
</dbReference>
<sequence>MSLVGALVEHEGALRASLQAVYGLRLRPGGRTEPARTLSELTDLVAGLPPGCALWRAAGGAVALTDESMLLREAIYRLEVLDWHAHNPKGAQPKRIELPKPAHEARAEEAKQNAKAEAYARRQARRAAREADTG</sequence>
<accession>A0A9X1LU79</accession>
<dbReference type="AlphaFoldDB" id="A0A9X1LU79"/>
<evidence type="ECO:0000313" key="2">
    <source>
        <dbReference type="EMBL" id="MCC2031833.1"/>
    </source>
</evidence>
<evidence type="ECO:0000313" key="3">
    <source>
        <dbReference type="Proteomes" id="UP001139354"/>
    </source>
</evidence>
<feature type="region of interest" description="Disordered" evidence="1">
    <location>
        <begin position="88"/>
        <end position="134"/>
    </location>
</feature>
<gene>
    <name evidence="2" type="ORF">KEC57_06500</name>
</gene>
<proteinExistence type="predicted"/>